<feature type="transmembrane region" description="Helical" evidence="1">
    <location>
        <begin position="31"/>
        <end position="51"/>
    </location>
</feature>
<keyword evidence="1" id="KW-0472">Membrane</keyword>
<protein>
    <submittedName>
        <fullName evidence="2">Uncharacterized protein</fullName>
    </submittedName>
</protein>
<reference evidence="2 3" key="1">
    <citation type="submission" date="2020-08" db="EMBL/GenBank/DDBJ databases">
        <title>Genomic Encyclopedia of Type Strains, Phase IV (KMG-IV): sequencing the most valuable type-strain genomes for metagenomic binning, comparative biology and taxonomic classification.</title>
        <authorList>
            <person name="Goeker M."/>
        </authorList>
    </citation>
    <scope>NUCLEOTIDE SEQUENCE [LARGE SCALE GENOMIC DNA]</scope>
    <source>
        <strain evidence="2 3">DSM 5391</strain>
    </source>
</reference>
<sequence length="158" mass="18616">MSLTIASCLTMLVIIAFFTTKRFLHPFEQLLIFFLLVFGYTSFVSIVYVNLGLWELSQRVQDVVAFRLNGLVYVPLTILWFIGLWRGAARNFFRYGVLLGCFLILLYSGDYLLRLYGVYQYHEWNHMILGTAWISLFAITLLVQHFFRLLLKKERILL</sequence>
<dbReference type="RefSeq" id="WP_184526732.1">
    <property type="nucleotide sequence ID" value="NZ_JACHGK010000009.1"/>
</dbReference>
<evidence type="ECO:0000256" key="1">
    <source>
        <dbReference type="SAM" id="Phobius"/>
    </source>
</evidence>
<organism evidence="2 3">
    <name type="scientific">Bacillus benzoevorans</name>
    <dbReference type="NCBI Taxonomy" id="1456"/>
    <lineage>
        <taxon>Bacteria</taxon>
        <taxon>Bacillati</taxon>
        <taxon>Bacillota</taxon>
        <taxon>Bacilli</taxon>
        <taxon>Bacillales</taxon>
        <taxon>Bacillaceae</taxon>
        <taxon>Bacillus</taxon>
    </lineage>
</organism>
<gene>
    <name evidence="2" type="ORF">HNR53_002717</name>
</gene>
<feature type="transmembrane region" description="Helical" evidence="1">
    <location>
        <begin position="128"/>
        <end position="151"/>
    </location>
</feature>
<keyword evidence="3" id="KW-1185">Reference proteome</keyword>
<accession>A0A7X0LX21</accession>
<dbReference type="Proteomes" id="UP000531594">
    <property type="component" value="Unassembled WGS sequence"/>
</dbReference>
<name>A0A7X0LX21_9BACI</name>
<comment type="caution">
    <text evidence="2">The sequence shown here is derived from an EMBL/GenBank/DDBJ whole genome shotgun (WGS) entry which is preliminary data.</text>
</comment>
<evidence type="ECO:0000313" key="2">
    <source>
        <dbReference type="EMBL" id="MBB6446067.1"/>
    </source>
</evidence>
<keyword evidence="1" id="KW-0812">Transmembrane</keyword>
<keyword evidence="1" id="KW-1133">Transmembrane helix</keyword>
<feature type="transmembrane region" description="Helical" evidence="1">
    <location>
        <begin position="63"/>
        <end position="85"/>
    </location>
</feature>
<feature type="transmembrane region" description="Helical" evidence="1">
    <location>
        <begin position="92"/>
        <end position="108"/>
    </location>
</feature>
<feature type="transmembrane region" description="Helical" evidence="1">
    <location>
        <begin position="6"/>
        <end position="24"/>
    </location>
</feature>
<proteinExistence type="predicted"/>
<dbReference type="EMBL" id="JACHGK010000009">
    <property type="protein sequence ID" value="MBB6446067.1"/>
    <property type="molecule type" value="Genomic_DNA"/>
</dbReference>
<evidence type="ECO:0000313" key="3">
    <source>
        <dbReference type="Proteomes" id="UP000531594"/>
    </source>
</evidence>
<dbReference type="AlphaFoldDB" id="A0A7X0LX21"/>